<dbReference type="PANTHER" id="PTHR43999">
    <property type="entry name" value="DNAJ HOMOLOG SUBFAMILY C MEMBER 2"/>
    <property type="match status" value="1"/>
</dbReference>
<feature type="domain" description="Myb-like" evidence="4">
    <location>
        <begin position="531"/>
        <end position="577"/>
    </location>
</feature>
<dbReference type="CDD" id="cd00167">
    <property type="entry name" value="SANT"/>
    <property type="match status" value="2"/>
</dbReference>
<dbReference type="InterPro" id="IPR001005">
    <property type="entry name" value="SANT/Myb"/>
</dbReference>
<dbReference type="InterPro" id="IPR009057">
    <property type="entry name" value="Homeodomain-like_sf"/>
</dbReference>
<accession>A0ABR1DLC4</accession>
<comment type="caution">
    <text evidence="5">The sequence shown here is derived from an EMBL/GenBank/DDBJ whole genome shotgun (WGS) entry which is preliminary data.</text>
</comment>
<dbReference type="Gene3D" id="1.10.10.60">
    <property type="entry name" value="Homeodomain-like"/>
    <property type="match status" value="2"/>
</dbReference>
<dbReference type="Gene3D" id="1.10.287.110">
    <property type="entry name" value="DnaJ domain"/>
    <property type="match status" value="1"/>
</dbReference>
<evidence type="ECO:0000313" key="5">
    <source>
        <dbReference type="EMBL" id="KAK6750780.1"/>
    </source>
</evidence>
<dbReference type="InterPro" id="IPR001623">
    <property type="entry name" value="DnaJ_domain"/>
</dbReference>
<sequence length="623" mass="72687">MSVGDSLSLAVAVYGFLPRTKRIEAAGHSYECSLIRDQITLGRCTLPILRRSSQDEVCDSPLEDIDENERASWFDVDDEKYERYLMKLDPNDTKNQDHYKVLGLSKLRFKATMAEIRSCYRAKVLKYHPDKKKHRGEPLPAGEDYFTCITKAYEQLGVSEAKRQAYDSVDHKFDDAIPSEKSINKENFFSELAPVFERNARWSILQPVPRLGNVDSERKAVENFYNFWFDFSSWREFSYLDEEDKEKGEDRYERRELEKINKAERERRRKEEAKRIRRLVELAYSKDPRIAKFKKEDQEMKNKAKEERQRKLREKAEAIEQERRAKEEAEMKAKEEQERIAKEEREKERKEKETAKKAAAAQRRRFKKLAEAAGHWTEDAREKLVEMERVERLCLSLSVDAMTALCDSIEKLTVREEILSAISKAESTKTNAATKTETKTEDRPKEADKVLWTSDEIQLLIKASNTYPAGTVDRWNVIADYINEHRKDKSTPPKNEKQIIKQCKAVQSMNVKLPVTTQNMLGTSLPDEDTWTLTEQKLLEKAIKTYPASDPERWDKISTAVGTKTKKACIRRFKYLVQMLLTSECMMLSVNGVVKKDSYRDHVRRYRSYDIGAEETGCADVVY</sequence>
<dbReference type="Pfam" id="PF00226">
    <property type="entry name" value="DnaJ"/>
    <property type="match status" value="1"/>
</dbReference>
<proteinExistence type="predicted"/>
<feature type="compositionally biased region" description="Low complexity" evidence="2">
    <location>
        <begin position="426"/>
        <end position="435"/>
    </location>
</feature>
<feature type="region of interest" description="Disordered" evidence="2">
    <location>
        <begin position="293"/>
        <end position="360"/>
    </location>
</feature>
<dbReference type="CDD" id="cd06257">
    <property type="entry name" value="DnaJ"/>
    <property type="match status" value="1"/>
</dbReference>
<keyword evidence="6" id="KW-1185">Reference proteome</keyword>
<evidence type="ECO:0008006" key="7">
    <source>
        <dbReference type="Google" id="ProtNLM"/>
    </source>
</evidence>
<feature type="compositionally biased region" description="Basic and acidic residues" evidence="2">
    <location>
        <begin position="293"/>
        <end position="356"/>
    </location>
</feature>
<reference evidence="5 6" key="1">
    <citation type="submission" date="2023-08" db="EMBL/GenBank/DDBJ databases">
        <title>A Necator americanus chromosomal reference genome.</title>
        <authorList>
            <person name="Ilik V."/>
            <person name="Petrzelkova K.J."/>
            <person name="Pardy F."/>
            <person name="Fuh T."/>
            <person name="Niatou-Singa F.S."/>
            <person name="Gouil Q."/>
            <person name="Baker L."/>
            <person name="Ritchie M.E."/>
            <person name="Jex A.R."/>
            <person name="Gazzola D."/>
            <person name="Li H."/>
            <person name="Toshio Fujiwara R."/>
            <person name="Zhan B."/>
            <person name="Aroian R.V."/>
            <person name="Pafco B."/>
            <person name="Schwarz E.M."/>
        </authorList>
    </citation>
    <scope>NUCLEOTIDE SEQUENCE [LARGE SCALE GENOMIC DNA]</scope>
    <source>
        <strain evidence="5 6">Aroian</strain>
        <tissue evidence="5">Whole animal</tissue>
    </source>
</reference>
<dbReference type="InterPro" id="IPR044634">
    <property type="entry name" value="Zuotin/DnaJC2"/>
</dbReference>
<dbReference type="Pfam" id="PF21884">
    <property type="entry name" value="ZUO1-like_ZHD"/>
    <property type="match status" value="1"/>
</dbReference>
<feature type="domain" description="J" evidence="3">
    <location>
        <begin position="97"/>
        <end position="170"/>
    </location>
</feature>
<evidence type="ECO:0000259" key="4">
    <source>
        <dbReference type="PROSITE" id="PS50090"/>
    </source>
</evidence>
<feature type="compositionally biased region" description="Basic and acidic residues" evidence="2">
    <location>
        <begin position="436"/>
        <end position="446"/>
    </location>
</feature>
<dbReference type="PROSITE" id="PS50076">
    <property type="entry name" value="DNAJ_2"/>
    <property type="match status" value="1"/>
</dbReference>
<feature type="region of interest" description="Disordered" evidence="2">
    <location>
        <begin position="426"/>
        <end position="446"/>
    </location>
</feature>
<gene>
    <name evidence="5" type="primary">Necator_chrIV.g15927</name>
    <name evidence="5" type="ORF">RB195_002632</name>
</gene>
<evidence type="ECO:0000313" key="6">
    <source>
        <dbReference type="Proteomes" id="UP001303046"/>
    </source>
</evidence>
<dbReference type="InterPro" id="IPR054076">
    <property type="entry name" value="ZUO1-like_ZHD"/>
</dbReference>
<dbReference type="SUPFAM" id="SSF46565">
    <property type="entry name" value="Chaperone J-domain"/>
    <property type="match status" value="1"/>
</dbReference>
<evidence type="ECO:0000256" key="1">
    <source>
        <dbReference type="ARBA" id="ARBA00004123"/>
    </source>
</evidence>
<dbReference type="SMART" id="SM00271">
    <property type="entry name" value="DnaJ"/>
    <property type="match status" value="1"/>
</dbReference>
<dbReference type="PROSITE" id="PS50090">
    <property type="entry name" value="MYB_LIKE"/>
    <property type="match status" value="1"/>
</dbReference>
<dbReference type="SUPFAM" id="SSF46689">
    <property type="entry name" value="Homeodomain-like"/>
    <property type="match status" value="2"/>
</dbReference>
<comment type="subcellular location">
    <subcellularLocation>
        <location evidence="1">Nucleus</location>
    </subcellularLocation>
</comment>
<dbReference type="EMBL" id="JAVFWL010000004">
    <property type="protein sequence ID" value="KAK6750780.1"/>
    <property type="molecule type" value="Genomic_DNA"/>
</dbReference>
<evidence type="ECO:0000259" key="3">
    <source>
        <dbReference type="PROSITE" id="PS50076"/>
    </source>
</evidence>
<dbReference type="Pfam" id="PF23082">
    <property type="entry name" value="Myb_DNA-binding_2"/>
    <property type="match status" value="2"/>
</dbReference>
<evidence type="ECO:0000256" key="2">
    <source>
        <dbReference type="SAM" id="MobiDB-lite"/>
    </source>
</evidence>
<protein>
    <recommendedName>
        <fullName evidence="7">DnaJ homolog subfamily C member 2</fullName>
    </recommendedName>
</protein>
<organism evidence="5 6">
    <name type="scientific">Necator americanus</name>
    <name type="common">Human hookworm</name>
    <dbReference type="NCBI Taxonomy" id="51031"/>
    <lineage>
        <taxon>Eukaryota</taxon>
        <taxon>Metazoa</taxon>
        <taxon>Ecdysozoa</taxon>
        <taxon>Nematoda</taxon>
        <taxon>Chromadorea</taxon>
        <taxon>Rhabditida</taxon>
        <taxon>Rhabditina</taxon>
        <taxon>Rhabditomorpha</taxon>
        <taxon>Strongyloidea</taxon>
        <taxon>Ancylostomatidae</taxon>
        <taxon>Bunostominae</taxon>
        <taxon>Necator</taxon>
    </lineage>
</organism>
<dbReference type="InterPro" id="IPR036869">
    <property type="entry name" value="J_dom_sf"/>
</dbReference>
<dbReference type="PANTHER" id="PTHR43999:SF1">
    <property type="entry name" value="DNAJ HOMOLOG SUBFAMILY C MEMBER 2"/>
    <property type="match status" value="1"/>
</dbReference>
<dbReference type="Proteomes" id="UP001303046">
    <property type="component" value="Unassembled WGS sequence"/>
</dbReference>
<dbReference type="SMART" id="SM00717">
    <property type="entry name" value="SANT"/>
    <property type="match status" value="2"/>
</dbReference>
<name>A0ABR1DLC4_NECAM</name>